<accession>A0ABV5F6G7</accession>
<evidence type="ECO:0000313" key="2">
    <source>
        <dbReference type="Proteomes" id="UP001589605"/>
    </source>
</evidence>
<dbReference type="EMBL" id="JBHMEZ010000032">
    <property type="protein sequence ID" value="MFB9055038.1"/>
    <property type="molecule type" value="Genomic_DNA"/>
</dbReference>
<name>A0ABV5F6G7_9FLAO</name>
<sequence length="123" mass="14362">MTKPFDYYKSEVPLDLTNQLHRDLVVKRNKNLETALKNNIPLDKVSLTIRASIVITCVKCGTAFREYNESRIDTENQSTQSLDIDSCMPDLECYCCKTKYKFDPYKQSFKVMVPKPKTKRKRV</sequence>
<keyword evidence="2" id="KW-1185">Reference proteome</keyword>
<proteinExistence type="predicted"/>
<gene>
    <name evidence="1" type="ORF">ACFFVB_18300</name>
</gene>
<protein>
    <submittedName>
        <fullName evidence="1">Uncharacterized protein</fullName>
    </submittedName>
</protein>
<comment type="caution">
    <text evidence="1">The sequence shown here is derived from an EMBL/GenBank/DDBJ whole genome shotgun (WGS) entry which is preliminary data.</text>
</comment>
<reference evidence="1 2" key="1">
    <citation type="submission" date="2024-09" db="EMBL/GenBank/DDBJ databases">
        <authorList>
            <person name="Sun Q."/>
            <person name="Mori K."/>
        </authorList>
    </citation>
    <scope>NUCLEOTIDE SEQUENCE [LARGE SCALE GENOMIC DNA]</scope>
    <source>
        <strain evidence="1 2">CECT 8286</strain>
    </source>
</reference>
<organism evidence="1 2">
    <name type="scientific">Formosa undariae</name>
    <dbReference type="NCBI Taxonomy" id="1325436"/>
    <lineage>
        <taxon>Bacteria</taxon>
        <taxon>Pseudomonadati</taxon>
        <taxon>Bacteroidota</taxon>
        <taxon>Flavobacteriia</taxon>
        <taxon>Flavobacteriales</taxon>
        <taxon>Flavobacteriaceae</taxon>
        <taxon>Formosa</taxon>
    </lineage>
</organism>
<evidence type="ECO:0000313" key="1">
    <source>
        <dbReference type="EMBL" id="MFB9055038.1"/>
    </source>
</evidence>
<dbReference type="Proteomes" id="UP001589605">
    <property type="component" value="Unassembled WGS sequence"/>
</dbReference>
<dbReference type="RefSeq" id="WP_382384713.1">
    <property type="nucleotide sequence ID" value="NZ_JBHMEZ010000032.1"/>
</dbReference>